<organism evidence="2 3">
    <name type="scientific">Triplophysa rosa</name>
    <name type="common">Cave loach</name>
    <dbReference type="NCBI Taxonomy" id="992332"/>
    <lineage>
        <taxon>Eukaryota</taxon>
        <taxon>Metazoa</taxon>
        <taxon>Chordata</taxon>
        <taxon>Craniata</taxon>
        <taxon>Vertebrata</taxon>
        <taxon>Euteleostomi</taxon>
        <taxon>Actinopterygii</taxon>
        <taxon>Neopterygii</taxon>
        <taxon>Teleostei</taxon>
        <taxon>Ostariophysi</taxon>
        <taxon>Cypriniformes</taxon>
        <taxon>Nemacheilidae</taxon>
        <taxon>Triplophysa</taxon>
    </lineage>
</organism>
<evidence type="ECO:0000313" key="2">
    <source>
        <dbReference type="EMBL" id="KAI7796438.1"/>
    </source>
</evidence>
<sequence>IEVKSQQGILLAVISLACLGCVYAFCLCCKKSSIIRQEDNILYEQNENFSNERNSHVVIQPEKVIRPNQVPSTSRKSTAKLINPTNTGKIHCSYQNFPNRAGGIYEPTYVDPIPDFLYANEDDAEIDVGTYENVILTTEVQHDSEDSYDYENSGFLANRPEESEYVNNTVDEN</sequence>
<evidence type="ECO:0000256" key="1">
    <source>
        <dbReference type="SAM" id="MobiDB-lite"/>
    </source>
</evidence>
<comment type="caution">
    <text evidence="2">The sequence shown here is derived from an EMBL/GenBank/DDBJ whole genome shotgun (WGS) entry which is preliminary data.</text>
</comment>
<reference evidence="2" key="1">
    <citation type="submission" date="2021-02" db="EMBL/GenBank/DDBJ databases">
        <title>Comparative genomics reveals that relaxation of natural selection precedes convergent phenotypic evolution of cavefish.</title>
        <authorList>
            <person name="Peng Z."/>
        </authorList>
    </citation>
    <scope>NUCLEOTIDE SEQUENCE</scope>
    <source>
        <tissue evidence="2">Muscle</tissue>
    </source>
</reference>
<evidence type="ECO:0008006" key="4">
    <source>
        <dbReference type="Google" id="ProtNLM"/>
    </source>
</evidence>
<keyword evidence="3" id="KW-1185">Reference proteome</keyword>
<dbReference type="AlphaFoldDB" id="A0A9W7TDA4"/>
<dbReference type="Pfam" id="PF15703">
    <property type="entry name" value="LAT2"/>
    <property type="match status" value="1"/>
</dbReference>
<proteinExistence type="predicted"/>
<gene>
    <name evidence="2" type="ORF">IRJ41_023488</name>
</gene>
<name>A0A9W7TDA4_TRIRA</name>
<dbReference type="GO" id="GO:0002764">
    <property type="term" value="P:immune response-regulating signaling pathway"/>
    <property type="evidence" value="ECO:0007669"/>
    <property type="project" value="InterPro"/>
</dbReference>
<feature type="region of interest" description="Disordered" evidence="1">
    <location>
        <begin position="142"/>
        <end position="173"/>
    </location>
</feature>
<dbReference type="GO" id="GO:0042113">
    <property type="term" value="P:B cell activation"/>
    <property type="evidence" value="ECO:0007669"/>
    <property type="project" value="InterPro"/>
</dbReference>
<feature type="non-terminal residue" evidence="2">
    <location>
        <position position="173"/>
    </location>
</feature>
<dbReference type="EMBL" id="JAFHDT010000019">
    <property type="protein sequence ID" value="KAI7796438.1"/>
    <property type="molecule type" value="Genomic_DNA"/>
</dbReference>
<accession>A0A9W7TDA4</accession>
<dbReference type="InterPro" id="IPR031428">
    <property type="entry name" value="LAT2"/>
</dbReference>
<protein>
    <recommendedName>
        <fullName evidence="4">Linker for activation of T-cells family member 2</fullName>
    </recommendedName>
</protein>
<dbReference type="Proteomes" id="UP001059041">
    <property type="component" value="Linkage Group LG19"/>
</dbReference>
<evidence type="ECO:0000313" key="3">
    <source>
        <dbReference type="Proteomes" id="UP001059041"/>
    </source>
</evidence>